<proteinExistence type="predicted"/>
<dbReference type="NCBIfam" id="TIGR00277">
    <property type="entry name" value="HDIG"/>
    <property type="match status" value="1"/>
</dbReference>
<name>G7V7G7_THELD</name>
<reference evidence="3" key="1">
    <citation type="submission" date="2011-10" db="EMBL/GenBank/DDBJ databases">
        <title>The complete genome of chromosome of Thermovirga lienii DSM 17291.</title>
        <authorList>
            <consortium name="US DOE Joint Genome Institute (JGI-PGF)"/>
            <person name="Lucas S."/>
            <person name="Copeland A."/>
            <person name="Lapidus A."/>
            <person name="Glavina del Rio T."/>
            <person name="Dalin E."/>
            <person name="Tice H."/>
            <person name="Bruce D."/>
            <person name="Goodwin L."/>
            <person name="Pitluck S."/>
            <person name="Peters L."/>
            <person name="Mikhailova N."/>
            <person name="Saunders E."/>
            <person name="Kyrpides N."/>
            <person name="Mavromatis K."/>
            <person name="Ivanova N."/>
            <person name="Last F.I."/>
            <person name="Brettin T."/>
            <person name="Detter J.C."/>
            <person name="Han C."/>
            <person name="Larimer F."/>
            <person name="Land M."/>
            <person name="Hauser L."/>
            <person name="Markowitz V."/>
            <person name="Cheng J.-F."/>
            <person name="Hugenholtz P."/>
            <person name="Woyke T."/>
            <person name="Wu D."/>
            <person name="Spring S."/>
            <person name="Schroeder M."/>
            <person name="Brambilla E.-M."/>
            <person name="Klenk H.-P."/>
            <person name="Eisen J.A."/>
        </authorList>
    </citation>
    <scope>NUCLEOTIDE SEQUENCE [LARGE SCALE GENOMIC DNA]</scope>
    <source>
        <strain evidence="3">ATCC BAA-1197 / DSM 17291 / Cas60314</strain>
    </source>
</reference>
<keyword evidence="3" id="KW-1185">Reference proteome</keyword>
<sequence length="181" mass="20425">MKERILKLFPEIDWIENEELKDKVLKTLEDALRIGGWEPEDMDKIPFTLLIKDCPASLLTHFRGVTRMAKKAMEEFNALYDYKLDNDTLIAGAILHDVGKLVEYKRDADGKVVKSDLGKDLRHPFSGVGLAMKNDIPSPICHCIAVHAGEGDGRHRSPEAVVINKCDFLNFETLKSFMGLI</sequence>
<keyword evidence="2" id="KW-0378">Hydrolase</keyword>
<dbReference type="AlphaFoldDB" id="G7V7G7"/>
<evidence type="ECO:0000259" key="1">
    <source>
        <dbReference type="Pfam" id="PF01966"/>
    </source>
</evidence>
<reference evidence="2 3" key="2">
    <citation type="journal article" date="2012" name="Stand. Genomic Sci.">
        <title>Genome sequence of the moderately thermophilic, amino-acid-degrading and sulfur-reducing bacterium Thermovirga lienii type strain (Cas60314(T)).</title>
        <authorList>
            <person name="Goker M."/>
            <person name="Saunders E."/>
            <person name="Lapidus A."/>
            <person name="Nolan M."/>
            <person name="Lucas S."/>
            <person name="Hammon N."/>
            <person name="Deshpande S."/>
            <person name="Cheng J.F."/>
            <person name="Han C."/>
            <person name="Tapia R."/>
            <person name="Goodwin L.A."/>
            <person name="Pitluck S."/>
            <person name="Liolios K."/>
            <person name="Mavromatis K."/>
            <person name="Pagani I."/>
            <person name="Ivanova N."/>
            <person name="Mikhailova N."/>
            <person name="Pati A."/>
            <person name="Chen A."/>
            <person name="Palaniappan K."/>
            <person name="Land M."/>
            <person name="Chang Y.J."/>
            <person name="Jeffries C.D."/>
            <person name="Brambilla E.M."/>
            <person name="Rohde M."/>
            <person name="Spring S."/>
            <person name="Detter J.C."/>
            <person name="Woyke T."/>
            <person name="Bristow J."/>
            <person name="Eisen J.A."/>
            <person name="Markowitz V."/>
            <person name="Hugenholtz P."/>
            <person name="Kyrpides N.C."/>
            <person name="Klenk H.P."/>
        </authorList>
    </citation>
    <scope>NUCLEOTIDE SEQUENCE [LARGE SCALE GENOMIC DNA]</scope>
    <source>
        <strain evidence="3">ATCC BAA-1197 / DSM 17291 / Cas60314</strain>
    </source>
</reference>
<dbReference type="GO" id="GO:0016787">
    <property type="term" value="F:hydrolase activity"/>
    <property type="evidence" value="ECO:0007669"/>
    <property type="project" value="UniProtKB-KW"/>
</dbReference>
<feature type="domain" description="HD" evidence="1">
    <location>
        <begin position="59"/>
        <end position="167"/>
    </location>
</feature>
<dbReference type="STRING" id="580340.Tlie_1561"/>
<dbReference type="Proteomes" id="UP000005868">
    <property type="component" value="Chromosome"/>
</dbReference>
<dbReference type="InterPro" id="IPR006675">
    <property type="entry name" value="HDIG_dom"/>
</dbReference>
<dbReference type="OrthoDB" id="9778453at2"/>
<dbReference type="Pfam" id="PF01966">
    <property type="entry name" value="HD"/>
    <property type="match status" value="1"/>
</dbReference>
<protein>
    <submittedName>
        <fullName evidence="2">Metal dependent phosphohydrolase</fullName>
    </submittedName>
</protein>
<dbReference type="SUPFAM" id="SSF109604">
    <property type="entry name" value="HD-domain/PDEase-like"/>
    <property type="match status" value="1"/>
</dbReference>
<dbReference type="eggNOG" id="COG3481">
    <property type="taxonomic scope" value="Bacteria"/>
</dbReference>
<dbReference type="EMBL" id="CP003096">
    <property type="protein sequence ID" value="AER67283.1"/>
    <property type="molecule type" value="Genomic_DNA"/>
</dbReference>
<organism evidence="2 3">
    <name type="scientific">Thermovirga lienii (strain ATCC BAA-1197 / DSM 17291 / Cas60314)</name>
    <dbReference type="NCBI Taxonomy" id="580340"/>
    <lineage>
        <taxon>Bacteria</taxon>
        <taxon>Thermotogati</taxon>
        <taxon>Synergistota</taxon>
        <taxon>Synergistia</taxon>
        <taxon>Synergistales</taxon>
        <taxon>Thermovirgaceae</taxon>
        <taxon>Thermovirga</taxon>
    </lineage>
</organism>
<gene>
    <name evidence="2" type="ordered locus">Tlie_1561</name>
</gene>
<accession>G7V7G7</accession>
<evidence type="ECO:0000313" key="3">
    <source>
        <dbReference type="Proteomes" id="UP000005868"/>
    </source>
</evidence>
<dbReference type="HOGENOM" id="CLU_123313_0_0_0"/>
<evidence type="ECO:0000313" key="2">
    <source>
        <dbReference type="EMBL" id="AER67283.1"/>
    </source>
</evidence>
<dbReference type="CDD" id="cd00077">
    <property type="entry name" value="HDc"/>
    <property type="match status" value="1"/>
</dbReference>
<dbReference type="InterPro" id="IPR003607">
    <property type="entry name" value="HD/PDEase_dom"/>
</dbReference>
<dbReference type="InterPro" id="IPR006674">
    <property type="entry name" value="HD_domain"/>
</dbReference>
<dbReference type="Gene3D" id="1.10.3210.10">
    <property type="entry name" value="Hypothetical protein af1432"/>
    <property type="match status" value="1"/>
</dbReference>
<dbReference type="KEGG" id="tli:Tlie_1561"/>